<evidence type="ECO:0000256" key="5">
    <source>
        <dbReference type="ARBA" id="ARBA00023004"/>
    </source>
</evidence>
<proteinExistence type="predicted"/>
<dbReference type="InterPro" id="IPR003451">
    <property type="entry name" value="LytB/IspH"/>
</dbReference>
<keyword evidence="2" id="KW-0004">4Fe-4S</keyword>
<evidence type="ECO:0000256" key="3">
    <source>
        <dbReference type="ARBA" id="ARBA00022723"/>
    </source>
</evidence>
<keyword evidence="10" id="KW-1185">Reference proteome</keyword>
<evidence type="ECO:0000313" key="9">
    <source>
        <dbReference type="EMBL" id="MBT1701112.1"/>
    </source>
</evidence>
<dbReference type="CDD" id="cd13944">
    <property type="entry name" value="lytB_ispH"/>
    <property type="match status" value="1"/>
</dbReference>
<dbReference type="GO" id="GO:0051745">
    <property type="term" value="F:4-hydroxy-3-methylbut-2-enyl diphosphate reductase activity"/>
    <property type="evidence" value="ECO:0007669"/>
    <property type="project" value="UniProtKB-EC"/>
</dbReference>
<dbReference type="NCBIfam" id="NF009911">
    <property type="entry name" value="PRK13371.1"/>
    <property type="match status" value="1"/>
</dbReference>
<name>A0AAP2DUB2_9BACT</name>
<dbReference type="EC" id="1.17.7.4" evidence="9"/>
<accession>A0AAP2DUB2</accession>
<evidence type="ECO:0000256" key="8">
    <source>
        <dbReference type="ARBA" id="ARBA00046314"/>
    </source>
</evidence>
<keyword evidence="4 9" id="KW-0560">Oxidoreductase</keyword>
<protein>
    <submittedName>
        <fullName evidence="9">4-hydroxy-3-methylbut-2-enyl diphosphate reductase</fullName>
        <ecNumber evidence="9">1.17.7.4</ecNumber>
    </submittedName>
</protein>
<evidence type="ECO:0000256" key="4">
    <source>
        <dbReference type="ARBA" id="ARBA00023002"/>
    </source>
</evidence>
<dbReference type="GO" id="GO:0046872">
    <property type="term" value="F:metal ion binding"/>
    <property type="evidence" value="ECO:0007669"/>
    <property type="project" value="UniProtKB-KW"/>
</dbReference>
<evidence type="ECO:0000313" key="10">
    <source>
        <dbReference type="Proteomes" id="UP001319200"/>
    </source>
</evidence>
<comment type="pathway">
    <text evidence="8">Isoprenoid biosynthesis; dimethylallyl diphosphate biosynthesis; dimethylallyl diphosphate from (2E)-4-hydroxy-3-methylbutenyl diphosphate: step 1/1.</text>
</comment>
<organism evidence="9 10">
    <name type="scientific">Chryseosolibacter histidini</name>
    <dbReference type="NCBI Taxonomy" id="2782349"/>
    <lineage>
        <taxon>Bacteria</taxon>
        <taxon>Pseudomonadati</taxon>
        <taxon>Bacteroidota</taxon>
        <taxon>Cytophagia</taxon>
        <taxon>Cytophagales</taxon>
        <taxon>Chryseotaleaceae</taxon>
        <taxon>Chryseosolibacter</taxon>
    </lineage>
</organism>
<reference evidence="9 10" key="1">
    <citation type="submission" date="2021-05" db="EMBL/GenBank/DDBJ databases">
        <title>A Polyphasic approach of four new species of the genus Ohtaekwangia: Ohtaekwangia histidinii sp. nov., Ohtaekwangia cretensis sp. nov., Ohtaekwangia indiensis sp. nov., Ohtaekwangia reichenbachii sp. nov. from diverse environment.</title>
        <authorList>
            <person name="Octaviana S."/>
        </authorList>
    </citation>
    <scope>NUCLEOTIDE SEQUENCE [LARGE SCALE GENOMIC DNA]</scope>
    <source>
        <strain evidence="9 10">PWU4</strain>
    </source>
</reference>
<comment type="caution">
    <text evidence="9">The sequence shown here is derived from an EMBL/GenBank/DDBJ whole genome shotgun (WGS) entry which is preliminary data.</text>
</comment>
<dbReference type="Gene3D" id="3.40.50.11270">
    <property type="match status" value="1"/>
</dbReference>
<dbReference type="PANTHER" id="PTHR31619">
    <property type="entry name" value="4-HYDROXY-3-METHYLBUT-2-ENYL DIPHOSPHATE REDUCTASE, CHLOROPLASTIC"/>
    <property type="match status" value="1"/>
</dbReference>
<evidence type="ECO:0000256" key="2">
    <source>
        <dbReference type="ARBA" id="ARBA00022485"/>
    </source>
</evidence>
<dbReference type="NCBIfam" id="TIGR00216">
    <property type="entry name" value="ispH_lytB"/>
    <property type="match status" value="1"/>
</dbReference>
<keyword evidence="6" id="KW-0411">Iron-sulfur</keyword>
<evidence type="ECO:0000256" key="7">
    <source>
        <dbReference type="ARBA" id="ARBA00046313"/>
    </source>
</evidence>
<comment type="cofactor">
    <cofactor evidence="1">
        <name>[4Fe-4S] cluster</name>
        <dbReference type="ChEBI" id="CHEBI:49883"/>
    </cofactor>
</comment>
<dbReference type="Pfam" id="PF02401">
    <property type="entry name" value="LYTB"/>
    <property type="match status" value="1"/>
</dbReference>
<gene>
    <name evidence="9" type="ORF">KK083_29740</name>
</gene>
<comment type="pathway">
    <text evidence="7">Isoprenoid biosynthesis; isopentenyl diphosphate biosynthesis via DXP pathway; isopentenyl diphosphate from 1-deoxy-D-xylulose 5-phosphate: step 6/6.</text>
</comment>
<keyword evidence="3" id="KW-0479">Metal-binding</keyword>
<dbReference type="GO" id="GO:0019288">
    <property type="term" value="P:isopentenyl diphosphate biosynthetic process, methylerythritol 4-phosphate pathway"/>
    <property type="evidence" value="ECO:0007669"/>
    <property type="project" value="InterPro"/>
</dbReference>
<evidence type="ECO:0000256" key="6">
    <source>
        <dbReference type="ARBA" id="ARBA00023014"/>
    </source>
</evidence>
<sequence length="405" mass="46600">MKKFDIPAYYRSSVTGKIKELRRIKDLRKQDFTPTVLDFGPVKFYIARHFGFCYGVENAIEISYRALEENAGKRVFLLSQMIHNQEVNNDLQGRGIKFIMDTDGRQFISWDQIHQDDVVIIPAFGTTVEIEQLLLDKGVEVQKYNTTCPFVEKVWNRADKLGKENYTVIIHGKPKHEETRATFSHSAQGAPAVIVRDIEEAKRLGEYITHDKSQEEFFEEFAWKHSEGFDPHRDLQRVGVVNQTTMLATETQAIADYFRQLMLLKYGAENLKEHFADTRDTLCYATNDNQDATYQLLETDADLAIVVGGYNSSNTSHIVELCERKFPTYFINSDREIKSASEIHHFNYDRKEKIVTRDFLPAKTPVKIVLTSGASCPDTLVDRVMLRVLEYFPGSRSVEEVLAKL</sequence>
<dbReference type="AlphaFoldDB" id="A0AAP2DUB2"/>
<keyword evidence="5" id="KW-0408">Iron</keyword>
<dbReference type="EMBL" id="JAHESF010000057">
    <property type="protein sequence ID" value="MBT1701112.1"/>
    <property type="molecule type" value="Genomic_DNA"/>
</dbReference>
<dbReference type="Proteomes" id="UP001319200">
    <property type="component" value="Unassembled WGS sequence"/>
</dbReference>
<dbReference type="RefSeq" id="WP_254169806.1">
    <property type="nucleotide sequence ID" value="NZ_JAHESF010000057.1"/>
</dbReference>
<dbReference type="GO" id="GO:0050992">
    <property type="term" value="P:dimethylallyl diphosphate biosynthetic process"/>
    <property type="evidence" value="ECO:0007669"/>
    <property type="project" value="InterPro"/>
</dbReference>
<dbReference type="GO" id="GO:0051539">
    <property type="term" value="F:4 iron, 4 sulfur cluster binding"/>
    <property type="evidence" value="ECO:0007669"/>
    <property type="project" value="UniProtKB-KW"/>
</dbReference>
<dbReference type="Gene3D" id="3.40.1010.20">
    <property type="entry name" value="4-hydroxy-3-methylbut-2-enyl diphosphate reductase, catalytic domain"/>
    <property type="match status" value="2"/>
</dbReference>
<evidence type="ECO:0000256" key="1">
    <source>
        <dbReference type="ARBA" id="ARBA00001966"/>
    </source>
</evidence>
<dbReference type="PANTHER" id="PTHR31619:SF5">
    <property type="entry name" value="4-HYDROXY-3-METHYLBUT-2-ENYL DIPHOSPHATE REDUCTASE, CHLOROPLASTIC"/>
    <property type="match status" value="1"/>
</dbReference>